<dbReference type="PROSITE" id="PS01325">
    <property type="entry name" value="LYS_HYDROXYLASE"/>
    <property type="match status" value="1"/>
</dbReference>
<dbReference type="Pfam" id="PF25342">
    <property type="entry name" value="GT_PLOD"/>
    <property type="match status" value="1"/>
</dbReference>
<feature type="signal peptide" evidence="12">
    <location>
        <begin position="1"/>
        <end position="21"/>
    </location>
</feature>
<dbReference type="GO" id="GO:0008475">
    <property type="term" value="F:procollagen-lysine 5-dioxygenase activity"/>
    <property type="evidence" value="ECO:0007669"/>
    <property type="project" value="InterPro"/>
</dbReference>
<dbReference type="AlphaFoldDB" id="A0A673GMD1"/>
<evidence type="ECO:0000256" key="11">
    <source>
        <dbReference type="ARBA" id="ARBA00023180"/>
    </source>
</evidence>
<dbReference type="Proteomes" id="UP000472270">
    <property type="component" value="Unassembled WGS sequence"/>
</dbReference>
<comment type="cofactor">
    <cofactor evidence="1">
        <name>Fe(2+)</name>
        <dbReference type="ChEBI" id="CHEBI:29033"/>
    </cofactor>
</comment>
<dbReference type="GO" id="GO:0005791">
    <property type="term" value="C:rough endoplasmic reticulum"/>
    <property type="evidence" value="ECO:0007669"/>
    <property type="project" value="UniProtKB-SubCell"/>
</dbReference>
<reference evidence="14" key="1">
    <citation type="submission" date="2025-08" db="UniProtKB">
        <authorList>
            <consortium name="Ensembl"/>
        </authorList>
    </citation>
    <scope>IDENTIFICATION</scope>
</reference>
<keyword evidence="6 12" id="KW-0732">Signal</keyword>
<evidence type="ECO:0000256" key="5">
    <source>
        <dbReference type="ARBA" id="ARBA00022723"/>
    </source>
</evidence>
<dbReference type="SMART" id="SM00702">
    <property type="entry name" value="P4Hc"/>
    <property type="match status" value="1"/>
</dbReference>
<evidence type="ECO:0000256" key="9">
    <source>
        <dbReference type="ARBA" id="ARBA00023004"/>
    </source>
</evidence>
<comment type="subcellular location">
    <subcellularLocation>
        <location evidence="3">Endoplasmic reticulum membrane</location>
        <topology evidence="3">Peripheral membrane protein</topology>
        <orientation evidence="3">Lumenal side</orientation>
    </subcellularLocation>
    <subcellularLocation>
        <location evidence="4">Rough endoplasmic reticulum</location>
    </subcellularLocation>
</comment>
<name>A0A673GMD1_9TELE</name>
<keyword evidence="7" id="KW-0223">Dioxygenase</keyword>
<dbReference type="GO" id="GO:0033823">
    <property type="term" value="F:procollagen glucosyltransferase activity"/>
    <property type="evidence" value="ECO:0007669"/>
    <property type="project" value="TreeGrafter"/>
</dbReference>
<dbReference type="GO" id="GO:0005789">
    <property type="term" value="C:endoplasmic reticulum membrane"/>
    <property type="evidence" value="ECO:0007669"/>
    <property type="project" value="UniProtKB-SubCell"/>
</dbReference>
<dbReference type="GO" id="GO:0031418">
    <property type="term" value="F:L-ascorbic acid binding"/>
    <property type="evidence" value="ECO:0007669"/>
    <property type="project" value="InterPro"/>
</dbReference>
<dbReference type="InterPro" id="IPR050757">
    <property type="entry name" value="Collagen_mod_GT25"/>
</dbReference>
<dbReference type="Pfam" id="PF03171">
    <property type="entry name" value="2OG-FeII_Oxy"/>
    <property type="match status" value="1"/>
</dbReference>
<sequence length="673" mass="78735">FQKEIISLTSILNELLVITAATEVNDGYLRFMLTIRQFNYTVQVLGLGEEWKGGDVARTVGGGQKVRWLKKELEKHKDKQNTVIMFVDSYDVILASGPEELLKKFSRFSHRVVFSAEGFCWPDQRLASKYPVVHHGKRYLNSGGLIGYAPEIHAIVKKWKYKDDDDDQLFYTRIYLDKEQRRKFNITLDHKSHIFQNLNGAIEEVVLKFEKSRVRARNVAYDTLPVVIHGNGPTKVNTSILLHSFALLQLRPHVTYRHSHQTFALLLITRLATLIYPHTRIRLFIHNNVHRPIVIFKNNRYQYRLFACLCADMQNRYVEACKKDVSCDYFFSIDSDVALTNPDVLRILIEENKAVIAPMLSRHGKLWSNFWGALSPEGFYSRSEDYIDIVQSKRVGLWNVPYITQVYLIRGETLRSRLAPVSLYQQEGMDPDMIFCKSVREQGVFMFVSNRDEFGRLISSTNYNISRLHPDMWQIFDNPVDWREKYIHEDYSKIFEDDENFVEQPCPDVYWFPAFSERMCDELVETMEDFGGWSGGKNKDERLSGGYENVPTVDIHMNQIQYEKEWLKFLKDYIVPVTEKLYPGYYPKAQAVMNFVVRYRPDEQPSLRPHHDSSTFTVNIALNRKNIDYEVNKLSISPRKGWSFMHPGRLTHYHEGLPVTRGTRYIMVSFVDP</sequence>
<dbReference type="Gene3D" id="2.60.120.620">
    <property type="entry name" value="q2cbj1_9rhob like domain"/>
    <property type="match status" value="1"/>
</dbReference>
<dbReference type="InterPro" id="IPR006620">
    <property type="entry name" value="Pro_4_hyd_alph"/>
</dbReference>
<evidence type="ECO:0000256" key="1">
    <source>
        <dbReference type="ARBA" id="ARBA00001954"/>
    </source>
</evidence>
<proteinExistence type="predicted"/>
<evidence type="ECO:0000256" key="10">
    <source>
        <dbReference type="ARBA" id="ARBA00023136"/>
    </source>
</evidence>
<dbReference type="InterPro" id="IPR005123">
    <property type="entry name" value="Oxoglu/Fe-dep_dioxygenase_dom"/>
</dbReference>
<evidence type="ECO:0000256" key="2">
    <source>
        <dbReference type="ARBA" id="ARBA00001961"/>
    </source>
</evidence>
<feature type="chain" id="PRO_5025490695" evidence="12">
    <location>
        <begin position="22"/>
        <end position="673"/>
    </location>
</feature>
<keyword evidence="10" id="KW-0472">Membrane</keyword>
<feature type="domain" description="Fe2OG dioxygenase" evidence="13">
    <location>
        <begin position="588"/>
        <end position="673"/>
    </location>
</feature>
<dbReference type="PANTHER" id="PTHR10730:SF7">
    <property type="entry name" value="MULTIFUNCTIONAL PROCOLLAGEN LYSINE HYDROXYLASE AND GLYCOSYLTRANSFERASE LH3"/>
    <property type="match status" value="1"/>
</dbReference>
<protein>
    <submittedName>
        <fullName evidence="14">Procollagen-lysine, 2-oxoglutarate 5-dioxygenase 3</fullName>
    </submittedName>
</protein>
<keyword evidence="8" id="KW-0560">Oxidoreductase</keyword>
<dbReference type="InterPro" id="IPR057589">
    <property type="entry name" value="GT_PLOD"/>
</dbReference>
<keyword evidence="15" id="KW-1185">Reference proteome</keyword>
<keyword evidence="9" id="KW-0408">Iron</keyword>
<dbReference type="InterPro" id="IPR044861">
    <property type="entry name" value="IPNS-like_FE2OG_OXY"/>
</dbReference>
<dbReference type="PROSITE" id="PS51471">
    <property type="entry name" value="FE2OG_OXY"/>
    <property type="match status" value="1"/>
</dbReference>
<evidence type="ECO:0000256" key="3">
    <source>
        <dbReference type="ARBA" id="ARBA00004367"/>
    </source>
</evidence>
<evidence type="ECO:0000313" key="14">
    <source>
        <dbReference type="Ensembl" id="ENSSRHP00000014496.1"/>
    </source>
</evidence>
<dbReference type="Ensembl" id="ENSSRHT00000014991.1">
    <property type="protein sequence ID" value="ENSSRHP00000014496.1"/>
    <property type="gene ID" value="ENSSRHG00000008090.1"/>
</dbReference>
<keyword evidence="11" id="KW-0325">Glycoprotein</keyword>
<evidence type="ECO:0000256" key="12">
    <source>
        <dbReference type="SAM" id="SignalP"/>
    </source>
</evidence>
<evidence type="ECO:0000256" key="6">
    <source>
        <dbReference type="ARBA" id="ARBA00022729"/>
    </source>
</evidence>
<evidence type="ECO:0000256" key="7">
    <source>
        <dbReference type="ARBA" id="ARBA00022964"/>
    </source>
</evidence>
<evidence type="ECO:0000256" key="8">
    <source>
        <dbReference type="ARBA" id="ARBA00023002"/>
    </source>
</evidence>
<comment type="cofactor">
    <cofactor evidence="2">
        <name>L-ascorbate</name>
        <dbReference type="ChEBI" id="CHEBI:38290"/>
    </cofactor>
</comment>
<accession>A0A673GMD1</accession>
<evidence type="ECO:0000313" key="15">
    <source>
        <dbReference type="Proteomes" id="UP000472270"/>
    </source>
</evidence>
<organism evidence="14 15">
    <name type="scientific">Sinocyclocheilus rhinocerous</name>
    <dbReference type="NCBI Taxonomy" id="307959"/>
    <lineage>
        <taxon>Eukaryota</taxon>
        <taxon>Metazoa</taxon>
        <taxon>Chordata</taxon>
        <taxon>Craniata</taxon>
        <taxon>Vertebrata</taxon>
        <taxon>Euteleostomi</taxon>
        <taxon>Actinopterygii</taxon>
        <taxon>Neopterygii</taxon>
        <taxon>Teleostei</taxon>
        <taxon>Ostariophysi</taxon>
        <taxon>Cypriniformes</taxon>
        <taxon>Cyprinidae</taxon>
        <taxon>Cyprininae</taxon>
        <taxon>Sinocyclocheilus</taxon>
    </lineage>
</organism>
<dbReference type="InterPro" id="IPR001006">
    <property type="entry name" value="Procol_lys_dOase"/>
</dbReference>
<keyword evidence="5" id="KW-0479">Metal-binding</keyword>
<dbReference type="PANTHER" id="PTHR10730">
    <property type="entry name" value="PROCOLLAGEN-LYSINE,2-OXOGLUTARATE 5-DIOXYGENASE/GLYCOSYLTRANSFERASE 25 FAMILY MEMBER"/>
    <property type="match status" value="1"/>
</dbReference>
<evidence type="ECO:0000259" key="13">
    <source>
        <dbReference type="PROSITE" id="PS51471"/>
    </source>
</evidence>
<evidence type="ECO:0000256" key="4">
    <source>
        <dbReference type="ARBA" id="ARBA00004427"/>
    </source>
</evidence>
<dbReference type="GO" id="GO:0005506">
    <property type="term" value="F:iron ion binding"/>
    <property type="evidence" value="ECO:0007669"/>
    <property type="project" value="InterPro"/>
</dbReference>
<reference evidence="14" key="2">
    <citation type="submission" date="2025-09" db="UniProtKB">
        <authorList>
            <consortium name="Ensembl"/>
        </authorList>
    </citation>
    <scope>IDENTIFICATION</scope>
</reference>